<dbReference type="AlphaFoldDB" id="A0A6J6IQV7"/>
<protein>
    <submittedName>
        <fullName evidence="1">Unannotated protein</fullName>
    </submittedName>
</protein>
<accession>A0A6J6IQV7</accession>
<sequence length="382" mass="42814">MSDFPDQPEFWLLGVLNENLLPLNEVPFSFQIRVPITSVERAPKVKDFVFVAQLSNELARINSMLHINHVEIESEYLTLVGDPRQSVVFGKQTALPEVKVLLPERPDEIRLVCLDGDVVNKIEISVRAKWRTTFGEVPSAIREVAIAYSPKSVSSESELVESINVGLRRSFAEDDMVVTGAISKGLTPHSAVAANLARWLVAREIVEIRGAGSFWVQTVDLDLREVSDLDLKARTFTPAVIDGSGLAEAAAKLDRAEARHQFILADCVNRLNKVGITPLLSNSVDLAIKRGAKLRLFEIKSATPENFNSQFEKGLIQASRYKWEFESKFNPVLASLIIESPSQNMDIADEYFEFAEYTNIGLLIWDEAKEWPERVSNFDPWA</sequence>
<evidence type="ECO:0000313" key="1">
    <source>
        <dbReference type="EMBL" id="CAB4627022.1"/>
    </source>
</evidence>
<gene>
    <name evidence="1" type="ORF">UFOPK1961_00527</name>
</gene>
<proteinExistence type="predicted"/>
<organism evidence="1">
    <name type="scientific">freshwater metagenome</name>
    <dbReference type="NCBI Taxonomy" id="449393"/>
    <lineage>
        <taxon>unclassified sequences</taxon>
        <taxon>metagenomes</taxon>
        <taxon>ecological metagenomes</taxon>
    </lineage>
</organism>
<reference evidence="1" key="1">
    <citation type="submission" date="2020-05" db="EMBL/GenBank/DDBJ databases">
        <authorList>
            <person name="Chiriac C."/>
            <person name="Salcher M."/>
            <person name="Ghai R."/>
            <person name="Kavagutti S V."/>
        </authorList>
    </citation>
    <scope>NUCLEOTIDE SEQUENCE</scope>
</reference>
<name>A0A6J6IQV7_9ZZZZ</name>
<dbReference type="EMBL" id="CAEZVJ010000045">
    <property type="protein sequence ID" value="CAB4627022.1"/>
    <property type="molecule type" value="Genomic_DNA"/>
</dbReference>